<dbReference type="SUPFAM" id="SSF141868">
    <property type="entry name" value="EAL domain-like"/>
    <property type="match status" value="1"/>
</dbReference>
<dbReference type="InterPro" id="IPR000160">
    <property type="entry name" value="GGDEF_dom"/>
</dbReference>
<evidence type="ECO:0000313" key="7">
    <source>
        <dbReference type="Proteomes" id="UP000786387"/>
    </source>
</evidence>
<dbReference type="Pfam" id="PF00563">
    <property type="entry name" value="EAL"/>
    <property type="match status" value="1"/>
</dbReference>
<dbReference type="Pfam" id="PF00989">
    <property type="entry name" value="PAS"/>
    <property type="match status" value="2"/>
</dbReference>
<dbReference type="PROSITE" id="PS50112">
    <property type="entry name" value="PAS"/>
    <property type="match status" value="4"/>
</dbReference>
<sequence length="1219" mass="137221">MPDSHPPALPHISAYDPSDAEQPAVHNSRVLAALRSARLGAWCWDLDTGRVSWSDGAPMLFGFAADQKVQEGFDYLVLVAEEDRPAVASTFKEIASGAVGHCHLRHRVRWPDGTLRWLEISGQLHSGERGEPVLIGVLRDVTEWQEKELQLLSSEKRFASLFQLSPDLVMLVRYDDARIVAINQHFTRLLGWCENEVAGRTTLEIGMWADLAQRDALRMQARETHSCAKHRVQFKGKYGELVEGILNYQCLELEGDSFVLCTFIDMREQWQAETALRNSEDKFAKAFRTTPDAAAISERDSGRLLEINPSFERQFGWSKEDALGRTFVDLGLYDTQARERLIETLARSGNLISNYPVELRSRTGLLSQHLLFGGEIELDGQPCLFFTARDVTDQRLQAQALQESQERLTLALESAELGTWDWHIPSGMLYGSPRSANLQGMDEGPYHGSFREFFARVPEADRQTMRNAYADLVAGRTTFYQATYRSQLPGGEIRHLESTAKLYRDDEGRPLRMAGIVMDITERVRREQRLAASEAKFATLFQSSPDPISVTRVRDGAFIEVNPSFSETFGWPAAEIIGRTAPDIHFWKNEQQRRQLYTKLVREQALDNAEAEYRTREGRIITCLVSSRLIQVEGETCITTTFLDVTERHQAEAALRASEVKFAKAFHSSPDAITIYNRQSGQFIEVNEGFHRLTGYRPEEAAGRTAEELNLWTDPQQQEQIIQAVKVHGRFLHREMRVRHRNGGVRSVEVSVEPFELNGLDCLLLSARDITQLKDAQAQIQHLAYHDPLTNLPNRALLMDRLNQQIAMHKRHDLHGALLFLDLDHFKHINDSLGHPVGDAVLKLVTARLEVSVRQEDTVARLGGDEFVVLLTGLHGKLTDVTRQVTRVAEKLRHLLAEPMLFDGHRLQVTPSIGIALIPEHGDTPADLLKRADIALYRAKDEGRNAIQLFHGSMQEAASARLRMENDLRIALARGEFELHLQPQVDARSNAVIGAEALLRWKHPVLGPQSPAQFIPVLEESGLIIEVGNWVLREAARQAAELLQAGLVRTDDFSMCINISPRQFRQDGFVERVDRILGSSDLPPHMVKLEITENIVIHSLDDTIAKMLELKALGLSFAMDDFGTGYSSLTYLKCLPVDLLKIDQSFVRDAIDDGNDADIIRAIIAMAASMGLEVIAEGVEEQAQLDLLQKEGCNLYQGYLFSRPLPFAEFCALLAQRNS</sequence>
<dbReference type="SMART" id="SM00086">
    <property type="entry name" value="PAC"/>
    <property type="match status" value="5"/>
</dbReference>
<dbReference type="PANTHER" id="PTHR44757">
    <property type="entry name" value="DIGUANYLATE CYCLASE DGCP"/>
    <property type="match status" value="1"/>
</dbReference>
<evidence type="ECO:0000259" key="3">
    <source>
        <dbReference type="PROSITE" id="PS50113"/>
    </source>
</evidence>
<dbReference type="Pfam" id="PF13188">
    <property type="entry name" value="PAS_8"/>
    <property type="match status" value="1"/>
</dbReference>
<organism evidence="6 7">
    <name type="scientific">Stutzerimonas azotifigens</name>
    <dbReference type="NCBI Taxonomy" id="291995"/>
    <lineage>
        <taxon>Bacteria</taxon>
        <taxon>Pseudomonadati</taxon>
        <taxon>Pseudomonadota</taxon>
        <taxon>Gammaproteobacteria</taxon>
        <taxon>Pseudomonadales</taxon>
        <taxon>Pseudomonadaceae</taxon>
        <taxon>Stutzerimonas</taxon>
    </lineage>
</organism>
<dbReference type="Gene3D" id="2.10.70.100">
    <property type="match status" value="2"/>
</dbReference>
<dbReference type="Gene3D" id="3.20.20.450">
    <property type="entry name" value="EAL domain"/>
    <property type="match status" value="1"/>
</dbReference>
<dbReference type="CDD" id="cd01949">
    <property type="entry name" value="GGDEF"/>
    <property type="match status" value="1"/>
</dbReference>
<dbReference type="SMART" id="SM00052">
    <property type="entry name" value="EAL"/>
    <property type="match status" value="1"/>
</dbReference>
<feature type="domain" description="PAS" evidence="2">
    <location>
        <begin position="279"/>
        <end position="328"/>
    </location>
</feature>
<dbReference type="InterPro" id="IPR001610">
    <property type="entry name" value="PAC"/>
</dbReference>
<dbReference type="Gene3D" id="3.30.450.20">
    <property type="entry name" value="PAS domain"/>
    <property type="match status" value="6"/>
</dbReference>
<dbReference type="InterPro" id="IPR035919">
    <property type="entry name" value="EAL_sf"/>
</dbReference>
<dbReference type="Gene3D" id="3.30.70.270">
    <property type="match status" value="1"/>
</dbReference>
<dbReference type="PROSITE" id="PS50883">
    <property type="entry name" value="EAL"/>
    <property type="match status" value="1"/>
</dbReference>
<dbReference type="Pfam" id="PF13426">
    <property type="entry name" value="PAS_9"/>
    <property type="match status" value="1"/>
</dbReference>
<dbReference type="Pfam" id="PF00990">
    <property type="entry name" value="GGDEF"/>
    <property type="match status" value="1"/>
</dbReference>
<dbReference type="InterPro" id="IPR013767">
    <property type="entry name" value="PAS_fold"/>
</dbReference>
<dbReference type="CDD" id="cd00130">
    <property type="entry name" value="PAS"/>
    <property type="match status" value="5"/>
</dbReference>
<evidence type="ECO:0000313" key="6">
    <source>
        <dbReference type="EMBL" id="MBA1274550.1"/>
    </source>
</evidence>
<dbReference type="RefSeq" id="WP_181071604.1">
    <property type="nucleotide sequence ID" value="NZ_JAAMRF010000007.1"/>
</dbReference>
<dbReference type="SMART" id="SM00091">
    <property type="entry name" value="PAS"/>
    <property type="match status" value="6"/>
</dbReference>
<evidence type="ECO:0000259" key="5">
    <source>
        <dbReference type="PROSITE" id="PS50887"/>
    </source>
</evidence>
<name>A0ABR5Z2U4_9GAMM</name>
<gene>
    <name evidence="6" type="ORF">G7026_14410</name>
</gene>
<dbReference type="InterPro" id="IPR035965">
    <property type="entry name" value="PAS-like_dom_sf"/>
</dbReference>
<dbReference type="CDD" id="cd01948">
    <property type="entry name" value="EAL"/>
    <property type="match status" value="1"/>
</dbReference>
<dbReference type="InterPro" id="IPR043128">
    <property type="entry name" value="Rev_trsase/Diguanyl_cyclase"/>
</dbReference>
<feature type="domain" description="PAS" evidence="2">
    <location>
        <begin position="154"/>
        <end position="203"/>
    </location>
</feature>
<dbReference type="PROSITE" id="PS50887">
    <property type="entry name" value="GGDEF"/>
    <property type="match status" value="1"/>
</dbReference>
<feature type="region of interest" description="Disordered" evidence="1">
    <location>
        <begin position="1"/>
        <end position="20"/>
    </location>
</feature>
<dbReference type="SUPFAM" id="SSF55785">
    <property type="entry name" value="PYP-like sensor domain (PAS domain)"/>
    <property type="match status" value="6"/>
</dbReference>
<comment type="caution">
    <text evidence="6">The sequence shown here is derived from an EMBL/GenBank/DDBJ whole genome shotgun (WGS) entry which is preliminary data.</text>
</comment>
<protein>
    <submittedName>
        <fullName evidence="6">PAS domain S-box protein</fullName>
    </submittedName>
</protein>
<dbReference type="InterPro" id="IPR000700">
    <property type="entry name" value="PAS-assoc_C"/>
</dbReference>
<feature type="domain" description="PAC" evidence="3">
    <location>
        <begin position="480"/>
        <end position="532"/>
    </location>
</feature>
<feature type="domain" description="PAC" evidence="3">
    <location>
        <begin position="102"/>
        <end position="153"/>
    </location>
</feature>
<dbReference type="Pfam" id="PF08447">
    <property type="entry name" value="PAS_3"/>
    <property type="match status" value="2"/>
</dbReference>
<dbReference type="EMBL" id="JAAMRF010000007">
    <property type="protein sequence ID" value="MBA1274550.1"/>
    <property type="molecule type" value="Genomic_DNA"/>
</dbReference>
<dbReference type="PANTHER" id="PTHR44757:SF2">
    <property type="entry name" value="BIOFILM ARCHITECTURE MAINTENANCE PROTEIN MBAA"/>
    <property type="match status" value="1"/>
</dbReference>
<feature type="domain" description="PAS" evidence="2">
    <location>
        <begin position="658"/>
        <end position="726"/>
    </location>
</feature>
<accession>A0ABR5Z2U4</accession>
<proteinExistence type="predicted"/>
<dbReference type="SUPFAM" id="SSF55073">
    <property type="entry name" value="Nucleotide cyclase"/>
    <property type="match status" value="1"/>
</dbReference>
<dbReference type="InterPro" id="IPR052155">
    <property type="entry name" value="Biofilm_reg_signaling"/>
</dbReference>
<evidence type="ECO:0000259" key="2">
    <source>
        <dbReference type="PROSITE" id="PS50112"/>
    </source>
</evidence>
<keyword evidence="7" id="KW-1185">Reference proteome</keyword>
<dbReference type="Proteomes" id="UP000786387">
    <property type="component" value="Unassembled WGS sequence"/>
</dbReference>
<dbReference type="InterPro" id="IPR001633">
    <property type="entry name" value="EAL_dom"/>
</dbReference>
<feature type="domain" description="GGDEF" evidence="5">
    <location>
        <begin position="814"/>
        <end position="952"/>
    </location>
</feature>
<feature type="domain" description="EAL" evidence="4">
    <location>
        <begin position="961"/>
        <end position="1218"/>
    </location>
</feature>
<dbReference type="NCBIfam" id="TIGR00229">
    <property type="entry name" value="sensory_box"/>
    <property type="match status" value="6"/>
</dbReference>
<dbReference type="PROSITE" id="PS50113">
    <property type="entry name" value="PAC"/>
    <property type="match status" value="2"/>
</dbReference>
<evidence type="ECO:0000259" key="4">
    <source>
        <dbReference type="PROSITE" id="PS50883"/>
    </source>
</evidence>
<dbReference type="InterPro" id="IPR000014">
    <property type="entry name" value="PAS"/>
</dbReference>
<dbReference type="SMART" id="SM00267">
    <property type="entry name" value="GGDEF"/>
    <property type="match status" value="1"/>
</dbReference>
<evidence type="ECO:0000256" key="1">
    <source>
        <dbReference type="SAM" id="MobiDB-lite"/>
    </source>
</evidence>
<dbReference type="InterPro" id="IPR013655">
    <property type="entry name" value="PAS_fold_3"/>
</dbReference>
<dbReference type="NCBIfam" id="TIGR00254">
    <property type="entry name" value="GGDEF"/>
    <property type="match status" value="1"/>
</dbReference>
<feature type="domain" description="PAS" evidence="2">
    <location>
        <begin position="533"/>
        <end position="580"/>
    </location>
</feature>
<reference evidence="6 7" key="1">
    <citation type="submission" date="2020-02" db="EMBL/GenBank/DDBJ databases">
        <title>Synteny-based analysis reveals conserved mechanism for high triclosan tolerance in Pseudomonas, as well as instances of horizontal transfer.</title>
        <authorList>
            <person name="Mcfarland A.G."/>
            <person name="Bertucci H.K."/>
            <person name="Litmann E."/>
            <person name="Shen J."/>
            <person name="Huttenhower C."/>
            <person name="Hartmann E.M."/>
        </authorList>
    </citation>
    <scope>NUCLEOTIDE SEQUENCE [LARGE SCALE GENOMIC DNA]</scope>
    <source>
        <strain evidence="6 7">115A1</strain>
    </source>
</reference>
<dbReference type="InterPro" id="IPR029787">
    <property type="entry name" value="Nucleotide_cyclase"/>
</dbReference>